<dbReference type="GO" id="GO:0045892">
    <property type="term" value="P:negative regulation of DNA-templated transcription"/>
    <property type="evidence" value="ECO:0007669"/>
    <property type="project" value="UniProtKB-ARBA"/>
</dbReference>
<dbReference type="Gene3D" id="1.20.58.1000">
    <property type="entry name" value="Metal-sensitive repressor, helix protomer"/>
    <property type="match status" value="1"/>
</dbReference>
<dbReference type="InterPro" id="IPR038390">
    <property type="entry name" value="Metal_Tscrpt_repr_sf"/>
</dbReference>
<gene>
    <name evidence="1" type="ORF">BUZ57_02245</name>
</gene>
<evidence type="ECO:0000313" key="2">
    <source>
        <dbReference type="Proteomes" id="UP000285625"/>
    </source>
</evidence>
<dbReference type="AlphaFoldDB" id="A0A0A8HLX5"/>
<dbReference type="InterPro" id="IPR003735">
    <property type="entry name" value="Metal_Tscrpt_repr"/>
</dbReference>
<protein>
    <submittedName>
        <fullName evidence="1">Metal-sensitive transcriptional regulator</fullName>
    </submittedName>
</protein>
<evidence type="ECO:0000313" key="1">
    <source>
        <dbReference type="EMBL" id="RIO47326.1"/>
    </source>
</evidence>
<comment type="caution">
    <text evidence="1">The sequence shown here is derived from an EMBL/GenBank/DDBJ whole genome shotgun (WGS) entry which is preliminary data.</text>
</comment>
<dbReference type="KEGG" id="shu:SHYC_01190"/>
<proteinExistence type="predicted"/>
<dbReference type="RefSeq" id="WP_039643759.1">
    <property type="nucleotide sequence ID" value="NZ_CP008747.1"/>
</dbReference>
<organism evidence="1 2">
    <name type="scientific">Staphylococcus hyicus</name>
    <dbReference type="NCBI Taxonomy" id="1284"/>
    <lineage>
        <taxon>Bacteria</taxon>
        <taxon>Bacillati</taxon>
        <taxon>Bacillota</taxon>
        <taxon>Bacilli</taxon>
        <taxon>Bacillales</taxon>
        <taxon>Staphylococcaceae</taxon>
        <taxon>Staphylococcus</taxon>
    </lineage>
</organism>
<dbReference type="Pfam" id="PF02583">
    <property type="entry name" value="Trns_repr_metal"/>
    <property type="match status" value="1"/>
</dbReference>
<dbReference type="EMBL" id="QXVO01000004">
    <property type="protein sequence ID" value="RIO47326.1"/>
    <property type="molecule type" value="Genomic_DNA"/>
</dbReference>
<sequence length="86" mass="9815">MEYDKKLVNRIKRVQGQLNGVIKMMEEDKECKDIITQLSASKASIQRLISIIISENLIDCVKQAENNDEDAQQLINEAVELLVKVK</sequence>
<dbReference type="GeneID" id="57692724"/>
<dbReference type="PANTHER" id="PTHR33677:SF5">
    <property type="entry name" value="TRANSCRIPTIONAL REPRESSOR FRMR"/>
    <property type="match status" value="1"/>
</dbReference>
<dbReference type="Proteomes" id="UP000285625">
    <property type="component" value="Unassembled WGS sequence"/>
</dbReference>
<dbReference type="PANTHER" id="PTHR33677">
    <property type="entry name" value="TRANSCRIPTIONAL REPRESSOR FRMR-RELATED"/>
    <property type="match status" value="1"/>
</dbReference>
<dbReference type="GO" id="GO:0046872">
    <property type="term" value="F:metal ion binding"/>
    <property type="evidence" value="ECO:0007669"/>
    <property type="project" value="InterPro"/>
</dbReference>
<dbReference type="STRING" id="1284.SHYC_01190"/>
<accession>A0A0A8HLX5</accession>
<reference evidence="1 2" key="1">
    <citation type="journal article" date="2016" name="Front. Microbiol.">
        <title>Comprehensive Phylogenetic Analysis of Bovine Non-aureus Staphylococci Species Based on Whole-Genome Sequencing.</title>
        <authorList>
            <person name="Naushad S."/>
            <person name="Barkema H.W."/>
            <person name="Luby C."/>
            <person name="Condas L.A."/>
            <person name="Nobrega D.B."/>
            <person name="Carson D.A."/>
            <person name="De Buck J."/>
        </authorList>
    </citation>
    <scope>NUCLEOTIDE SEQUENCE [LARGE SCALE GENOMIC DNA]</scope>
    <source>
        <strain evidence="1 2">SNUC 5959</strain>
    </source>
</reference>
<dbReference type="GO" id="GO:0003677">
    <property type="term" value="F:DNA binding"/>
    <property type="evidence" value="ECO:0007669"/>
    <property type="project" value="InterPro"/>
</dbReference>
<name>A0A0A8HLX5_STAHY</name>
<dbReference type="CDD" id="cd10155">
    <property type="entry name" value="BsYrkD-like_DUF156"/>
    <property type="match status" value="1"/>
</dbReference>
<dbReference type="HOGENOM" id="CLU_130332_1_0_9"/>